<dbReference type="SUPFAM" id="SSF109604">
    <property type="entry name" value="HD-domain/PDEase-like"/>
    <property type="match status" value="1"/>
</dbReference>
<evidence type="ECO:0000259" key="2">
    <source>
        <dbReference type="PROSITE" id="PS51832"/>
    </source>
</evidence>
<reference evidence="3" key="1">
    <citation type="submission" date="2023-09" db="EMBL/GenBank/DDBJ databases">
        <authorList>
            <consortium name="CW5 consortium"/>
            <person name="Lu C.-W."/>
        </authorList>
    </citation>
    <scope>NUCLEOTIDE SEQUENCE</scope>
    <source>
        <strain evidence="3">KPS</strain>
    </source>
</reference>
<evidence type="ECO:0000256" key="1">
    <source>
        <dbReference type="SAM" id="MobiDB-lite"/>
    </source>
</evidence>
<sequence>MKATIPDNISEEYYQISTEILSSFPKYRPPVDLFRFREDIAQLQPYTRKGARLTNEQVEEVQRMCEAGDLFVSRSDHPIYSQHIVHQLDLVLVDKNLKEGEVADIFQQALALRVNEFIDQPVKPVFEVLYRDVMVLTEYLWQDKHRVKQFMRRLHREHSLAKHSLNTLSVGLWLLVTSMGDNLKRRDLDRAALALLLHDLGMAKVPAFILSKSTPLKPDEKDKIPLHPLVGAKIMHKMGLAFDELRQCTLEHHERLDGSGYPQKLKGEQISRLGRICAVADSFSAMISARPHAPAKELVPAVQELAADKARYDARYTSLLLNALVTNAFGTTGKPKTEAPAKAPAVAPAGE</sequence>
<evidence type="ECO:0000313" key="3">
    <source>
        <dbReference type="EMBL" id="WMW66572.1"/>
    </source>
</evidence>
<feature type="region of interest" description="Disordered" evidence="1">
    <location>
        <begin position="331"/>
        <end position="351"/>
    </location>
</feature>
<dbReference type="RefSeq" id="WP_309542446.1">
    <property type="nucleotide sequence ID" value="NZ_CP133659.1"/>
</dbReference>
<name>A0ABY9R4M6_9BACT</name>
<organism evidence="3 4">
    <name type="scientific">Nitratidesulfovibrio liaohensis</name>
    <dbReference type="NCBI Taxonomy" id="2604158"/>
    <lineage>
        <taxon>Bacteria</taxon>
        <taxon>Pseudomonadati</taxon>
        <taxon>Thermodesulfobacteriota</taxon>
        <taxon>Desulfovibrionia</taxon>
        <taxon>Desulfovibrionales</taxon>
        <taxon>Desulfovibrionaceae</taxon>
        <taxon>Nitratidesulfovibrio</taxon>
    </lineage>
</organism>
<dbReference type="InterPro" id="IPR037522">
    <property type="entry name" value="HD_GYP_dom"/>
</dbReference>
<proteinExistence type="predicted"/>
<dbReference type="Proteomes" id="UP001180616">
    <property type="component" value="Chromosome"/>
</dbReference>
<dbReference type="PANTHER" id="PTHR43155">
    <property type="entry name" value="CYCLIC DI-GMP PHOSPHODIESTERASE PA4108-RELATED"/>
    <property type="match status" value="1"/>
</dbReference>
<evidence type="ECO:0000313" key="4">
    <source>
        <dbReference type="Proteomes" id="UP001180616"/>
    </source>
</evidence>
<dbReference type="CDD" id="cd00077">
    <property type="entry name" value="HDc"/>
    <property type="match status" value="1"/>
</dbReference>
<dbReference type="PROSITE" id="PS51832">
    <property type="entry name" value="HD_GYP"/>
    <property type="match status" value="1"/>
</dbReference>
<protein>
    <submittedName>
        <fullName evidence="3">HD domain-containing protein</fullName>
    </submittedName>
</protein>
<accession>A0ABY9R4M6</accession>
<dbReference type="SMART" id="SM00471">
    <property type="entry name" value="HDc"/>
    <property type="match status" value="1"/>
</dbReference>
<dbReference type="Gene3D" id="1.10.3210.10">
    <property type="entry name" value="Hypothetical protein af1432"/>
    <property type="match status" value="1"/>
</dbReference>
<dbReference type="InterPro" id="IPR003607">
    <property type="entry name" value="HD/PDEase_dom"/>
</dbReference>
<keyword evidence="4" id="KW-1185">Reference proteome</keyword>
<dbReference type="PANTHER" id="PTHR43155:SF2">
    <property type="entry name" value="CYCLIC DI-GMP PHOSPHODIESTERASE PA4108"/>
    <property type="match status" value="1"/>
</dbReference>
<gene>
    <name evidence="3" type="ORF">KPS_001165</name>
</gene>
<feature type="domain" description="HD-GYP" evidence="2">
    <location>
        <begin position="139"/>
        <end position="337"/>
    </location>
</feature>
<dbReference type="Pfam" id="PF13487">
    <property type="entry name" value="HD_5"/>
    <property type="match status" value="1"/>
</dbReference>
<dbReference type="EMBL" id="CP133659">
    <property type="protein sequence ID" value="WMW66572.1"/>
    <property type="molecule type" value="Genomic_DNA"/>
</dbReference>